<evidence type="ECO:0000313" key="1">
    <source>
        <dbReference type="EMBL" id="TFK64816.1"/>
    </source>
</evidence>
<dbReference type="EMBL" id="ML208460">
    <property type="protein sequence ID" value="TFK64816.1"/>
    <property type="molecule type" value="Genomic_DNA"/>
</dbReference>
<evidence type="ECO:0000313" key="2">
    <source>
        <dbReference type="Proteomes" id="UP000308600"/>
    </source>
</evidence>
<accession>A0ACD3AGZ4</accession>
<reference evidence="1 2" key="1">
    <citation type="journal article" date="2019" name="Nat. Ecol. Evol.">
        <title>Megaphylogeny resolves global patterns of mushroom evolution.</title>
        <authorList>
            <person name="Varga T."/>
            <person name="Krizsan K."/>
            <person name="Foldi C."/>
            <person name="Dima B."/>
            <person name="Sanchez-Garcia M."/>
            <person name="Sanchez-Ramirez S."/>
            <person name="Szollosi G.J."/>
            <person name="Szarkandi J.G."/>
            <person name="Papp V."/>
            <person name="Albert L."/>
            <person name="Andreopoulos W."/>
            <person name="Angelini C."/>
            <person name="Antonin V."/>
            <person name="Barry K.W."/>
            <person name="Bougher N.L."/>
            <person name="Buchanan P."/>
            <person name="Buyck B."/>
            <person name="Bense V."/>
            <person name="Catcheside P."/>
            <person name="Chovatia M."/>
            <person name="Cooper J."/>
            <person name="Damon W."/>
            <person name="Desjardin D."/>
            <person name="Finy P."/>
            <person name="Geml J."/>
            <person name="Haridas S."/>
            <person name="Hughes K."/>
            <person name="Justo A."/>
            <person name="Karasinski D."/>
            <person name="Kautmanova I."/>
            <person name="Kiss B."/>
            <person name="Kocsube S."/>
            <person name="Kotiranta H."/>
            <person name="LaButti K.M."/>
            <person name="Lechner B.E."/>
            <person name="Liimatainen K."/>
            <person name="Lipzen A."/>
            <person name="Lukacs Z."/>
            <person name="Mihaltcheva S."/>
            <person name="Morgado L.N."/>
            <person name="Niskanen T."/>
            <person name="Noordeloos M.E."/>
            <person name="Ohm R.A."/>
            <person name="Ortiz-Santana B."/>
            <person name="Ovrebo C."/>
            <person name="Racz N."/>
            <person name="Riley R."/>
            <person name="Savchenko A."/>
            <person name="Shiryaev A."/>
            <person name="Soop K."/>
            <person name="Spirin V."/>
            <person name="Szebenyi C."/>
            <person name="Tomsovsky M."/>
            <person name="Tulloss R.E."/>
            <person name="Uehling J."/>
            <person name="Grigoriev I.V."/>
            <person name="Vagvolgyi C."/>
            <person name="Papp T."/>
            <person name="Martin F.M."/>
            <person name="Miettinen O."/>
            <person name="Hibbett D.S."/>
            <person name="Nagy L.G."/>
        </authorList>
    </citation>
    <scope>NUCLEOTIDE SEQUENCE [LARGE SCALE GENOMIC DNA]</scope>
    <source>
        <strain evidence="1 2">NL-1719</strain>
    </source>
</reference>
<organism evidence="1 2">
    <name type="scientific">Pluteus cervinus</name>
    <dbReference type="NCBI Taxonomy" id="181527"/>
    <lineage>
        <taxon>Eukaryota</taxon>
        <taxon>Fungi</taxon>
        <taxon>Dikarya</taxon>
        <taxon>Basidiomycota</taxon>
        <taxon>Agaricomycotina</taxon>
        <taxon>Agaricomycetes</taxon>
        <taxon>Agaricomycetidae</taxon>
        <taxon>Agaricales</taxon>
        <taxon>Pluteineae</taxon>
        <taxon>Pluteaceae</taxon>
        <taxon>Pluteus</taxon>
    </lineage>
</organism>
<protein>
    <submittedName>
        <fullName evidence="1">Uncharacterized protein</fullName>
    </submittedName>
</protein>
<name>A0ACD3AGZ4_9AGAR</name>
<dbReference type="Proteomes" id="UP000308600">
    <property type="component" value="Unassembled WGS sequence"/>
</dbReference>
<gene>
    <name evidence="1" type="ORF">BDN72DRAFT_901260</name>
</gene>
<sequence>MSSLLIDSLSPIQRCPLDVLGEIIGHLPEYCPFCLRMLSSNFFHTTNRSRLWTGYQLLVRTDRDVHALRTWFSRSGSLPLGLSIESATDDYRTWSQLYYYLDSIAHRLESVYISINFHQCHSMFYSLSCMQNLVHLSISIDHQPAYMSWQPVFDLSSVLTIRYARLFQCVINPESQTLCVKLAWDKLILLHLEDLQLSLHGAANILAACTSLQRCYLISHTPERLLPQYSPSIVHMESFRDMKELIISGSSSVDVILVPNRFPNLEILCLDLGPHPEGPFQPPALHHYFAQNPPPLKSLYVCFSGTWLERHFRAIIPGLTTLKILALSCRSSTAVSHPRQTLLQLSSGIWDSLPTLRELHVDTPTTRDDRYTYLHSCIVDGLPHYTSSPAGSSLTIDCSTHPLDYASHTPLQKFFWQHVHKSPITSIHQSYPPMRSDYLHCWCPYKG</sequence>
<keyword evidence="2" id="KW-1185">Reference proteome</keyword>
<proteinExistence type="predicted"/>